<feature type="compositionally biased region" description="Polar residues" evidence="10">
    <location>
        <begin position="416"/>
        <end position="431"/>
    </location>
</feature>
<evidence type="ECO:0000256" key="5">
    <source>
        <dbReference type="ARBA" id="ARBA00022777"/>
    </source>
</evidence>
<dbReference type="SMART" id="SM00220">
    <property type="entry name" value="S_TKc"/>
    <property type="match status" value="1"/>
</dbReference>
<dbReference type="Gene3D" id="1.10.510.10">
    <property type="entry name" value="Transferase(Phosphotransferase) domain 1"/>
    <property type="match status" value="1"/>
</dbReference>
<dbReference type="CDD" id="cd08217">
    <property type="entry name" value="STKc_Nek2"/>
    <property type="match status" value="1"/>
</dbReference>
<feature type="domain" description="Protein kinase" evidence="11">
    <location>
        <begin position="8"/>
        <end position="291"/>
    </location>
</feature>
<keyword evidence="5 12" id="KW-0418">Kinase</keyword>
<feature type="region of interest" description="Disordered" evidence="10">
    <location>
        <begin position="385"/>
        <end position="431"/>
    </location>
</feature>
<feature type="compositionally biased region" description="Low complexity" evidence="10">
    <location>
        <begin position="471"/>
        <end position="490"/>
    </location>
</feature>
<dbReference type="Pfam" id="PF00069">
    <property type="entry name" value="Pkinase"/>
    <property type="match status" value="2"/>
</dbReference>
<evidence type="ECO:0000256" key="10">
    <source>
        <dbReference type="SAM" id="MobiDB-lite"/>
    </source>
</evidence>
<evidence type="ECO:0000259" key="11">
    <source>
        <dbReference type="PROSITE" id="PS50011"/>
    </source>
</evidence>
<evidence type="ECO:0000256" key="4">
    <source>
        <dbReference type="ARBA" id="ARBA00022741"/>
    </source>
</evidence>
<organism evidence="12 13">
    <name type="scientific">Sporothrix stenoceras</name>
    <dbReference type="NCBI Taxonomy" id="5173"/>
    <lineage>
        <taxon>Eukaryota</taxon>
        <taxon>Fungi</taxon>
        <taxon>Dikarya</taxon>
        <taxon>Ascomycota</taxon>
        <taxon>Pezizomycotina</taxon>
        <taxon>Sordariomycetes</taxon>
        <taxon>Sordariomycetidae</taxon>
        <taxon>Ophiostomatales</taxon>
        <taxon>Ophiostomataceae</taxon>
        <taxon>Sporothrix</taxon>
    </lineage>
</organism>
<dbReference type="PANTHER" id="PTHR44899:SF3">
    <property type="entry name" value="SERINE_THREONINE-PROTEIN KINASE NEK1"/>
    <property type="match status" value="1"/>
</dbReference>
<name>A0ABR3YIS7_9PEZI</name>
<keyword evidence="6" id="KW-0067">ATP-binding</keyword>
<feature type="region of interest" description="Disordered" evidence="10">
    <location>
        <begin position="468"/>
        <end position="490"/>
    </location>
</feature>
<reference evidence="12 13" key="1">
    <citation type="journal article" date="2024" name="IMA Fungus">
        <title>IMA Genome - F19 : A genome assembly and annotation guide to empower mycologists, including annotated draft genome sequences of Ceratocystis pirilliformis, Diaporthe australafricana, Fusarium ophioides, Paecilomyces lecythidis, and Sporothrix stenoceras.</title>
        <authorList>
            <person name="Aylward J."/>
            <person name="Wilson A.M."/>
            <person name="Visagie C.M."/>
            <person name="Spraker J."/>
            <person name="Barnes I."/>
            <person name="Buitendag C."/>
            <person name="Ceriani C."/>
            <person name="Del Mar Angel L."/>
            <person name="du Plessis D."/>
            <person name="Fuchs T."/>
            <person name="Gasser K."/>
            <person name="Kramer D."/>
            <person name="Li W."/>
            <person name="Munsamy K."/>
            <person name="Piso A."/>
            <person name="Price J.L."/>
            <person name="Sonnekus B."/>
            <person name="Thomas C."/>
            <person name="van der Nest A."/>
            <person name="van Dijk A."/>
            <person name="van Heerden A."/>
            <person name="van Vuuren N."/>
            <person name="Yilmaz N."/>
            <person name="Duong T.A."/>
            <person name="van der Merwe N.A."/>
            <person name="Wingfield M.J."/>
            <person name="Wingfield B.D."/>
        </authorList>
    </citation>
    <scope>NUCLEOTIDE SEQUENCE [LARGE SCALE GENOMIC DNA]</scope>
    <source>
        <strain evidence="12 13">CMW 5346</strain>
    </source>
</reference>
<dbReference type="Proteomes" id="UP001583186">
    <property type="component" value="Unassembled WGS sequence"/>
</dbReference>
<dbReference type="EMBL" id="JAWCUI010000127">
    <property type="protein sequence ID" value="KAL1887329.1"/>
    <property type="molecule type" value="Genomic_DNA"/>
</dbReference>
<comment type="caution">
    <text evidence="12">The sequence shown here is derived from an EMBL/GenBank/DDBJ whole genome shotgun (WGS) entry which is preliminary data.</text>
</comment>
<keyword evidence="9" id="KW-0175">Coiled coil</keyword>
<dbReference type="PROSITE" id="PS50011">
    <property type="entry name" value="PROTEIN_KINASE_DOM"/>
    <property type="match status" value="1"/>
</dbReference>
<evidence type="ECO:0000256" key="7">
    <source>
        <dbReference type="ARBA" id="ARBA00047899"/>
    </source>
</evidence>
<dbReference type="GO" id="GO:0004674">
    <property type="term" value="F:protein serine/threonine kinase activity"/>
    <property type="evidence" value="ECO:0007669"/>
    <property type="project" value="UniProtKB-KW"/>
</dbReference>
<feature type="compositionally biased region" description="Polar residues" evidence="10">
    <location>
        <begin position="386"/>
        <end position="397"/>
    </location>
</feature>
<dbReference type="Gene3D" id="3.30.200.20">
    <property type="entry name" value="Phosphorylase Kinase, domain 1"/>
    <property type="match status" value="1"/>
</dbReference>
<evidence type="ECO:0000256" key="6">
    <source>
        <dbReference type="ARBA" id="ARBA00022840"/>
    </source>
</evidence>
<protein>
    <recommendedName>
        <fullName evidence="1">non-specific serine/threonine protein kinase</fullName>
        <ecNumber evidence="1">2.7.11.1</ecNumber>
    </recommendedName>
</protein>
<keyword evidence="4" id="KW-0547">Nucleotide-binding</keyword>
<comment type="catalytic activity">
    <reaction evidence="8">
        <text>L-seryl-[protein] + ATP = O-phospho-L-seryl-[protein] + ADP + H(+)</text>
        <dbReference type="Rhea" id="RHEA:17989"/>
        <dbReference type="Rhea" id="RHEA-COMP:9863"/>
        <dbReference type="Rhea" id="RHEA-COMP:11604"/>
        <dbReference type="ChEBI" id="CHEBI:15378"/>
        <dbReference type="ChEBI" id="CHEBI:29999"/>
        <dbReference type="ChEBI" id="CHEBI:30616"/>
        <dbReference type="ChEBI" id="CHEBI:83421"/>
        <dbReference type="ChEBI" id="CHEBI:456216"/>
        <dbReference type="EC" id="2.7.11.1"/>
    </reaction>
</comment>
<evidence type="ECO:0000256" key="3">
    <source>
        <dbReference type="ARBA" id="ARBA00022679"/>
    </source>
</evidence>
<feature type="compositionally biased region" description="Polar residues" evidence="10">
    <location>
        <begin position="618"/>
        <end position="641"/>
    </location>
</feature>
<dbReference type="SUPFAM" id="SSF56112">
    <property type="entry name" value="Protein kinase-like (PK-like)"/>
    <property type="match status" value="1"/>
</dbReference>
<evidence type="ECO:0000256" key="2">
    <source>
        <dbReference type="ARBA" id="ARBA00022527"/>
    </source>
</evidence>
<dbReference type="InterPro" id="IPR051131">
    <property type="entry name" value="NEK_Ser/Thr_kinase_NIMA"/>
</dbReference>
<accession>A0ABR3YIS7</accession>
<evidence type="ECO:0000313" key="12">
    <source>
        <dbReference type="EMBL" id="KAL1887329.1"/>
    </source>
</evidence>
<evidence type="ECO:0000313" key="13">
    <source>
        <dbReference type="Proteomes" id="UP001583186"/>
    </source>
</evidence>
<dbReference type="PANTHER" id="PTHR44899">
    <property type="entry name" value="CAMK FAMILY PROTEIN KINASE"/>
    <property type="match status" value="1"/>
</dbReference>
<keyword evidence="3 12" id="KW-0808">Transferase</keyword>
<keyword evidence="13" id="KW-1185">Reference proteome</keyword>
<keyword evidence="2 12" id="KW-0723">Serine/threonine-protein kinase</keyword>
<dbReference type="PROSITE" id="PS00108">
    <property type="entry name" value="PROTEIN_KINASE_ST"/>
    <property type="match status" value="1"/>
</dbReference>
<proteinExistence type="predicted"/>
<sequence>MAETELKYDVLEKIGHGSFGIIRKVRRKVDGMVLCRKEISYLKMSQKEREQLHAEFQILSTLRHVNIVGYYHREHLKATQDLHLYMEYCGNGDLGRVIRDLANRNQYAEESFVWSIFAQLVTALYRCHYGVDPPEVGKNVLGLGMTAKPKVPTGGVTILHRDLKPENVFLGEDNSVKLGDFGLAKMIQSHDFASTYVGTPFYMSPEICAAEKYTLKSDIWSLGCIIYELCAREPPFNAKSHYQLVQKIKEGKLAPLPVVYSPELCAVVRDCLKVNPDRRPDTAQLLNLPVVRLMRKEKEVVELSKMIKSKEEQLNKRARELERKAEADKAMLRQEIDASLRREWEVKARLEIDRLVNAELDQLQSKFEEEVRARVDKDLAEALRNAQVQASRPTSALDNDLMLQMPPPHLPPPMSLASSTGHHNLNHNQHELSSSICKSDYKSDYLHSSMGDGEFPSTTDITELSIDESLSESSCAGNSNNNNNTDKNNGNGVVVASATAAFMKKQGGPAPQTRTPFGRAQTMFVGPAGTPMDVEMASPSPMAIASLSLSPRRNAATKVPTANTGAIFTAAAGAAPNNGDDPRWNGPRESASAVNSDWDSDDDVAIPSPTRMIKSRKNPFQSKQKLQQPGSQQKDQSSLQPGQRPGLVSQKTAPVFGARGGVAQPLRSKMGGGTDLPSAAAKTASAVTDSNLRPTLSGGALRERERAQSPSRRLSKIPSAANMGVGEHLSTEGGRALTRKGSFNWKDAGDVPEQQQQQQQAASQPSSQSQQPAGLISKQKPGIRGRTLVELQQARAGGRPLSAVMDGGNPNVSPKRPFREHAMAANRGNGQHSSHMEPAAVWDPEQDDMPSPFLVRRKVMIGGAAAKA</sequence>
<dbReference type="InterPro" id="IPR011009">
    <property type="entry name" value="Kinase-like_dom_sf"/>
</dbReference>
<comment type="catalytic activity">
    <reaction evidence="7">
        <text>L-threonyl-[protein] + ATP = O-phospho-L-threonyl-[protein] + ADP + H(+)</text>
        <dbReference type="Rhea" id="RHEA:46608"/>
        <dbReference type="Rhea" id="RHEA-COMP:11060"/>
        <dbReference type="Rhea" id="RHEA-COMP:11605"/>
        <dbReference type="ChEBI" id="CHEBI:15378"/>
        <dbReference type="ChEBI" id="CHEBI:30013"/>
        <dbReference type="ChEBI" id="CHEBI:30616"/>
        <dbReference type="ChEBI" id="CHEBI:61977"/>
        <dbReference type="ChEBI" id="CHEBI:456216"/>
        <dbReference type="EC" id="2.7.11.1"/>
    </reaction>
</comment>
<dbReference type="InterPro" id="IPR008271">
    <property type="entry name" value="Ser/Thr_kinase_AS"/>
</dbReference>
<feature type="compositionally biased region" description="Polar residues" evidence="10">
    <location>
        <begin position="685"/>
        <end position="694"/>
    </location>
</feature>
<dbReference type="InterPro" id="IPR000719">
    <property type="entry name" value="Prot_kinase_dom"/>
</dbReference>
<feature type="coiled-coil region" evidence="9">
    <location>
        <begin position="293"/>
        <end position="335"/>
    </location>
</feature>
<evidence type="ECO:0000256" key="1">
    <source>
        <dbReference type="ARBA" id="ARBA00012513"/>
    </source>
</evidence>
<feature type="region of interest" description="Disordered" evidence="10">
    <location>
        <begin position="571"/>
        <end position="784"/>
    </location>
</feature>
<dbReference type="EC" id="2.7.11.1" evidence="1"/>
<gene>
    <name evidence="12" type="primary">KIN3</name>
    <name evidence="12" type="ORF">Sste5346_010287</name>
</gene>
<feature type="compositionally biased region" description="Low complexity" evidence="10">
    <location>
        <begin position="754"/>
        <end position="773"/>
    </location>
</feature>
<evidence type="ECO:0000256" key="9">
    <source>
        <dbReference type="SAM" id="Coils"/>
    </source>
</evidence>
<evidence type="ECO:0000256" key="8">
    <source>
        <dbReference type="ARBA" id="ARBA00048679"/>
    </source>
</evidence>
<feature type="region of interest" description="Disordered" evidence="10">
    <location>
        <begin position="826"/>
        <end position="848"/>
    </location>
</feature>
<feature type="compositionally biased region" description="Pro residues" evidence="10">
    <location>
        <begin position="405"/>
        <end position="414"/>
    </location>
</feature>